<name>A0ABR9B8J8_9RHOO</name>
<reference evidence="2" key="1">
    <citation type="submission" date="2023-07" db="EMBL/GenBank/DDBJ databases">
        <title>Thauera sp. CAU 1555 isolated from sand of Yaerae Beach.</title>
        <authorList>
            <person name="Kim W."/>
        </authorList>
    </citation>
    <scope>NUCLEOTIDE SEQUENCE [LARGE SCALE GENOMIC DNA]</scope>
    <source>
        <strain evidence="2">CAU 1555</strain>
    </source>
</reference>
<accession>A0ABR9B8J8</accession>
<evidence type="ECO:0000313" key="1">
    <source>
        <dbReference type="EMBL" id="MBD8502681.1"/>
    </source>
</evidence>
<organism evidence="1 2">
    <name type="scientific">Thauera sedimentorum</name>
    <dbReference type="NCBI Taxonomy" id="2767595"/>
    <lineage>
        <taxon>Bacteria</taxon>
        <taxon>Pseudomonadati</taxon>
        <taxon>Pseudomonadota</taxon>
        <taxon>Betaproteobacteria</taxon>
        <taxon>Rhodocyclales</taxon>
        <taxon>Zoogloeaceae</taxon>
        <taxon>Thauera</taxon>
    </lineage>
</organism>
<evidence type="ECO:0000313" key="2">
    <source>
        <dbReference type="Proteomes" id="UP000603602"/>
    </source>
</evidence>
<protein>
    <submittedName>
        <fullName evidence="1">Uncharacterized protein</fullName>
    </submittedName>
</protein>
<sequence length="128" mass="13919">MSVQRNVAEQNAETLSEIRHAGGLMAEGAIQWLPNILRSHNIEPSLGVLVRVASVTEQEGESYGCVWLTSSGQFWKIDAMISRENGEVIELESVDDISADIVVSSHLRGTGKSFGFLAHQVLREVLGG</sequence>
<gene>
    <name evidence="1" type="ORF">IFO67_07260</name>
</gene>
<keyword evidence="2" id="KW-1185">Reference proteome</keyword>
<dbReference type="EMBL" id="JACYTO010000001">
    <property type="protein sequence ID" value="MBD8502681.1"/>
    <property type="molecule type" value="Genomic_DNA"/>
</dbReference>
<proteinExistence type="predicted"/>
<dbReference type="Proteomes" id="UP000603602">
    <property type="component" value="Unassembled WGS sequence"/>
</dbReference>
<comment type="caution">
    <text evidence="1">The sequence shown here is derived from an EMBL/GenBank/DDBJ whole genome shotgun (WGS) entry which is preliminary data.</text>
</comment>
<dbReference type="RefSeq" id="WP_187717443.1">
    <property type="nucleotide sequence ID" value="NZ_JACTAH010000001.1"/>
</dbReference>